<evidence type="ECO:0000313" key="7">
    <source>
        <dbReference type="EMBL" id="PRT53940.1"/>
    </source>
</evidence>
<dbReference type="GO" id="GO:0000978">
    <property type="term" value="F:RNA polymerase II cis-regulatory region sequence-specific DNA binding"/>
    <property type="evidence" value="ECO:0007669"/>
    <property type="project" value="TreeGrafter"/>
</dbReference>
<dbReference type="FunFam" id="3.30.160.60:FF:000624">
    <property type="entry name" value="zinc finger protein 697"/>
    <property type="match status" value="1"/>
</dbReference>
<dbReference type="Pfam" id="PF00096">
    <property type="entry name" value="zf-C2H2"/>
    <property type="match status" value="3"/>
</dbReference>
<dbReference type="SMART" id="SM00355">
    <property type="entry name" value="ZnF_C2H2"/>
    <property type="match status" value="8"/>
</dbReference>
<name>A0A2T0FG37_9ASCO</name>
<dbReference type="RefSeq" id="XP_024663886.1">
    <property type="nucleotide sequence ID" value="XM_024808118.1"/>
</dbReference>
<keyword evidence="8" id="KW-1185">Reference proteome</keyword>
<protein>
    <submittedName>
        <fullName evidence="7">Zinc-responsive transcriptional regulator ZAP1</fullName>
    </submittedName>
</protein>
<dbReference type="InterPro" id="IPR050329">
    <property type="entry name" value="GLI_C2H2-zinc-finger"/>
</dbReference>
<dbReference type="PANTHER" id="PTHR19818:SF139">
    <property type="entry name" value="PAIR-RULE PROTEIN ODD-PAIRED"/>
    <property type="match status" value="1"/>
</dbReference>
<dbReference type="OrthoDB" id="3437960at2759"/>
<evidence type="ECO:0000313" key="8">
    <source>
        <dbReference type="Proteomes" id="UP000238350"/>
    </source>
</evidence>
<dbReference type="STRING" id="45607.A0A2T0FG37"/>
<dbReference type="PROSITE" id="PS00028">
    <property type="entry name" value="ZINC_FINGER_C2H2_1"/>
    <property type="match status" value="6"/>
</dbReference>
<evidence type="ECO:0000256" key="3">
    <source>
        <dbReference type="ARBA" id="ARBA00022771"/>
    </source>
</evidence>
<gene>
    <name evidence="7" type="ORF">B9G98_01560</name>
</gene>
<dbReference type="InterPro" id="IPR036236">
    <property type="entry name" value="Znf_C2H2_sf"/>
</dbReference>
<dbReference type="GO" id="GO:0005634">
    <property type="term" value="C:nucleus"/>
    <property type="evidence" value="ECO:0007669"/>
    <property type="project" value="UniProtKB-ARBA"/>
</dbReference>
<comment type="caution">
    <text evidence="7">The sequence shown here is derived from an EMBL/GenBank/DDBJ whole genome shotgun (WGS) entry which is preliminary data.</text>
</comment>
<keyword evidence="3 5" id="KW-0863">Zinc-finger</keyword>
<keyword evidence="4" id="KW-0862">Zinc</keyword>
<proteinExistence type="predicted"/>
<dbReference type="SUPFAM" id="SSF57667">
    <property type="entry name" value="beta-beta-alpha zinc fingers"/>
    <property type="match status" value="3"/>
</dbReference>
<feature type="domain" description="C2H2-type" evidence="6">
    <location>
        <begin position="257"/>
        <end position="284"/>
    </location>
</feature>
<evidence type="ECO:0000256" key="4">
    <source>
        <dbReference type="ARBA" id="ARBA00022833"/>
    </source>
</evidence>
<evidence type="ECO:0000259" key="6">
    <source>
        <dbReference type="PROSITE" id="PS50157"/>
    </source>
</evidence>
<keyword evidence="1" id="KW-0479">Metal-binding</keyword>
<feature type="domain" description="C2H2-type" evidence="6">
    <location>
        <begin position="229"/>
        <end position="256"/>
    </location>
</feature>
<dbReference type="PANTHER" id="PTHR19818">
    <property type="entry name" value="ZINC FINGER PROTEIN ZIC AND GLI"/>
    <property type="match status" value="1"/>
</dbReference>
<dbReference type="Gene3D" id="3.30.160.60">
    <property type="entry name" value="Classic Zinc Finger"/>
    <property type="match status" value="5"/>
</dbReference>
<feature type="domain" description="C2H2-type" evidence="6">
    <location>
        <begin position="313"/>
        <end position="337"/>
    </location>
</feature>
<dbReference type="FunFam" id="3.30.160.60:FF:002343">
    <property type="entry name" value="Zinc finger protein 33A"/>
    <property type="match status" value="1"/>
</dbReference>
<dbReference type="GO" id="GO:0045944">
    <property type="term" value="P:positive regulation of transcription by RNA polymerase II"/>
    <property type="evidence" value="ECO:0007669"/>
    <property type="project" value="UniProtKB-ARBA"/>
</dbReference>
<dbReference type="GO" id="GO:0000981">
    <property type="term" value="F:DNA-binding transcription factor activity, RNA polymerase II-specific"/>
    <property type="evidence" value="ECO:0007669"/>
    <property type="project" value="TreeGrafter"/>
</dbReference>
<dbReference type="Proteomes" id="UP000238350">
    <property type="component" value="Unassembled WGS sequence"/>
</dbReference>
<feature type="domain" description="C2H2-type" evidence="6">
    <location>
        <begin position="285"/>
        <end position="312"/>
    </location>
</feature>
<evidence type="ECO:0000256" key="1">
    <source>
        <dbReference type="ARBA" id="ARBA00022723"/>
    </source>
</evidence>
<evidence type="ECO:0000256" key="5">
    <source>
        <dbReference type="PROSITE-ProRule" id="PRU00042"/>
    </source>
</evidence>
<dbReference type="InterPro" id="IPR013087">
    <property type="entry name" value="Znf_C2H2_type"/>
</dbReference>
<dbReference type="AlphaFoldDB" id="A0A2T0FG37"/>
<feature type="domain" description="C2H2-type" evidence="6">
    <location>
        <begin position="342"/>
        <end position="364"/>
    </location>
</feature>
<organism evidence="7 8">
    <name type="scientific">Wickerhamiella sorbophila</name>
    <dbReference type="NCBI Taxonomy" id="45607"/>
    <lineage>
        <taxon>Eukaryota</taxon>
        <taxon>Fungi</taxon>
        <taxon>Dikarya</taxon>
        <taxon>Ascomycota</taxon>
        <taxon>Saccharomycotina</taxon>
        <taxon>Dipodascomycetes</taxon>
        <taxon>Dipodascales</taxon>
        <taxon>Trichomonascaceae</taxon>
        <taxon>Wickerhamiella</taxon>
    </lineage>
</organism>
<dbReference type="EMBL" id="NDIQ01000001">
    <property type="protein sequence ID" value="PRT53940.1"/>
    <property type="molecule type" value="Genomic_DNA"/>
</dbReference>
<accession>A0A2T0FG37</accession>
<evidence type="ECO:0000256" key="2">
    <source>
        <dbReference type="ARBA" id="ARBA00022737"/>
    </source>
</evidence>
<sequence>MRMQRTGELTPDLQNPSDPDKAPLYCHWDTHCEDFPLASQTELDLHLKSHLSEHLVPIENSYGEGIACHWDSCHETFVTVDSMMSHWQNYHFQDSFHPHYAESGCPEYDLGQEHSLLSTNDDNSAVLTHSDTCGHIHKHQGNGHGYVRVHNHGEVITSVPNLSNLPDLTHSPRTSSVSSPLTHGENIQCKWVVSGVPCNHVFGSTAELKEHIESTHVASRLSEYYCGWEGCERCERPFPQRQKLIRHLQVHTKHREYKCYICDRLFAEECVLKQHLRTHSGEKPFKCEVCDKRFSSHSSLTVHKRVHTGEKPLVCKVPWCGKRFSESSNLAKHMKTHVEPAFQCEVCGRKFARRDQMVRHKRVHRVLEQAPASKVEIALGGDATGHQYVS</sequence>
<keyword evidence="2" id="KW-0677">Repeat</keyword>
<dbReference type="GO" id="GO:0008270">
    <property type="term" value="F:zinc ion binding"/>
    <property type="evidence" value="ECO:0007669"/>
    <property type="project" value="UniProtKB-KW"/>
</dbReference>
<dbReference type="GeneID" id="36515309"/>
<reference evidence="7 8" key="1">
    <citation type="submission" date="2017-04" db="EMBL/GenBank/DDBJ databases">
        <title>Genome sequencing of [Candida] sorbophila.</title>
        <authorList>
            <person name="Ahn J.O."/>
        </authorList>
    </citation>
    <scope>NUCLEOTIDE SEQUENCE [LARGE SCALE GENOMIC DNA]</scope>
    <source>
        <strain evidence="7 8">DS02</strain>
    </source>
</reference>
<dbReference type="PROSITE" id="PS50157">
    <property type="entry name" value="ZINC_FINGER_C2H2_2"/>
    <property type="match status" value="5"/>
</dbReference>